<sequence length="899" mass="102888">MEWREHIGHHLEQFALTAVGEDDSDDDSDDGVDAGEKKAGIFRVDEFLTDQAGMYANTGNPKEPSVLQSPGDGTDQVREANDFTDSSNFGNAGAKNRKDAQDLWEGKVQDYLKKQPEGSKEPETQGTASPTVWLHIPERNEDFIGRDEDLGMLHESLATMGQICVLSGRGGVGKTATAVEYSHRFKTSYSHVFWLEAETSGRLADQYNSIGTKVFALGGESEQDPLSITLSVKEKLSRWDKTWLIVFDNVEAWRDVARYIPKGLDKTQGSVLITTRQQDLIRSETRLLHRLKLEPMTSEESSQFLLCSIFPKLDKEDVPLHEDYELAIQAADLVERLPLALIMVSGYVTVSKGSLELFLEIWDEKQRFRAKQARRSRLVTEGTLDSSIDLLWDIGISELSVPARNLLEILAFLDPENIPRDLLVGDHTENFLEFLNSTEASLYKRMIRQLRGQKLIDVKTGENGLETYSIHRLLQQKIIIELGMQLKFDSAMKKSTFLVRKKFPRSPVIQAPMPENWPQCKEYMPHVSSLLRAFKEAEELVPRFERTMEIAQLFIDAGFYVWDRQATEYDGLAFLNAAERVLDRHKVDANDKLRADIHCISGLLRNGMGCRQREESLRQLEVARNIRRHIYLEHPYNRDNDVLLQNAATDYGILLLNKYDFTRAENIFTSCLQQYRSWGSEKEIPFEYSKYYYNTGIVRMCQGRLDEAIRFLQRSVDLAKEYRGEEGQYWDNQFTLACVILQSGDVQRALDLHLQTLSAKLDLFGKHSKSTVLSTYAVGAMYAHISDIPTAIDYMENCIELAISSNWTEEALGRAQHYLARLYKKQGGFTREVEELESKAEAVLKKYSAFISGWIRETKEPILMFDDLQPTDEGRFTGRMLLKRLWERQENEELQSGSN</sequence>
<gene>
    <name evidence="5" type="ORF">NKR23_g181</name>
</gene>
<comment type="caution">
    <text evidence="5">The sequence shown here is derived from an EMBL/GenBank/DDBJ whole genome shotgun (WGS) entry which is preliminary data.</text>
</comment>
<evidence type="ECO:0000313" key="6">
    <source>
        <dbReference type="Proteomes" id="UP001174694"/>
    </source>
</evidence>
<dbReference type="PANTHER" id="PTHR35205">
    <property type="entry name" value="NB-ARC AND TPR DOMAIN PROTEIN"/>
    <property type="match status" value="1"/>
</dbReference>
<dbReference type="Pfam" id="PF25000">
    <property type="entry name" value="DUF7779"/>
    <property type="match status" value="1"/>
</dbReference>
<evidence type="ECO:0000259" key="4">
    <source>
        <dbReference type="Pfam" id="PF25000"/>
    </source>
</evidence>
<evidence type="ECO:0000259" key="3">
    <source>
        <dbReference type="Pfam" id="PF00931"/>
    </source>
</evidence>
<feature type="domain" description="NB-ARC" evidence="3">
    <location>
        <begin position="161"/>
        <end position="310"/>
    </location>
</feature>
<protein>
    <submittedName>
        <fullName evidence="5">Transcriptional xre family</fullName>
    </submittedName>
</protein>
<name>A0AA38RSY9_9PEZI</name>
<feature type="region of interest" description="Disordered" evidence="2">
    <location>
        <begin position="54"/>
        <end position="101"/>
    </location>
</feature>
<feature type="compositionally biased region" description="Acidic residues" evidence="2">
    <location>
        <begin position="20"/>
        <end position="33"/>
    </location>
</feature>
<dbReference type="SUPFAM" id="SSF52540">
    <property type="entry name" value="P-loop containing nucleoside triphosphate hydrolases"/>
    <property type="match status" value="1"/>
</dbReference>
<feature type="domain" description="DUF7779" evidence="4">
    <location>
        <begin position="396"/>
        <end position="479"/>
    </location>
</feature>
<evidence type="ECO:0000313" key="5">
    <source>
        <dbReference type="EMBL" id="KAJ9157548.1"/>
    </source>
</evidence>
<feature type="region of interest" description="Disordered" evidence="2">
    <location>
        <begin position="18"/>
        <end position="38"/>
    </location>
</feature>
<dbReference type="EMBL" id="JANBVO010000001">
    <property type="protein sequence ID" value="KAJ9157548.1"/>
    <property type="molecule type" value="Genomic_DNA"/>
</dbReference>
<dbReference type="InterPro" id="IPR027417">
    <property type="entry name" value="P-loop_NTPase"/>
</dbReference>
<keyword evidence="1" id="KW-0802">TPR repeat</keyword>
<proteinExistence type="predicted"/>
<dbReference type="GO" id="GO:0043531">
    <property type="term" value="F:ADP binding"/>
    <property type="evidence" value="ECO:0007669"/>
    <property type="project" value="InterPro"/>
</dbReference>
<evidence type="ECO:0000256" key="2">
    <source>
        <dbReference type="SAM" id="MobiDB-lite"/>
    </source>
</evidence>
<dbReference type="InterPro" id="IPR011990">
    <property type="entry name" value="TPR-like_helical_dom_sf"/>
</dbReference>
<reference evidence="5" key="1">
    <citation type="submission" date="2022-07" db="EMBL/GenBank/DDBJ databases">
        <title>Fungi with potential for degradation of polypropylene.</title>
        <authorList>
            <person name="Gostincar C."/>
        </authorList>
    </citation>
    <scope>NUCLEOTIDE SEQUENCE</scope>
    <source>
        <strain evidence="5">EXF-13308</strain>
    </source>
</reference>
<dbReference type="InterPro" id="IPR019734">
    <property type="entry name" value="TPR_rpt"/>
</dbReference>
<dbReference type="InterPro" id="IPR056681">
    <property type="entry name" value="DUF7779"/>
</dbReference>
<dbReference type="Proteomes" id="UP001174694">
    <property type="component" value="Unassembled WGS sequence"/>
</dbReference>
<feature type="repeat" description="TPR" evidence="1">
    <location>
        <begin position="689"/>
        <end position="722"/>
    </location>
</feature>
<dbReference type="InterPro" id="IPR002182">
    <property type="entry name" value="NB-ARC"/>
</dbReference>
<evidence type="ECO:0000256" key="1">
    <source>
        <dbReference type="PROSITE-ProRule" id="PRU00339"/>
    </source>
</evidence>
<dbReference type="PROSITE" id="PS50005">
    <property type="entry name" value="TPR"/>
    <property type="match status" value="1"/>
</dbReference>
<dbReference type="SMART" id="SM00028">
    <property type="entry name" value="TPR"/>
    <property type="match status" value="2"/>
</dbReference>
<dbReference type="Gene3D" id="3.40.50.300">
    <property type="entry name" value="P-loop containing nucleotide triphosphate hydrolases"/>
    <property type="match status" value="1"/>
</dbReference>
<dbReference type="Pfam" id="PF00931">
    <property type="entry name" value="NB-ARC"/>
    <property type="match status" value="1"/>
</dbReference>
<accession>A0AA38RSY9</accession>
<dbReference type="PANTHER" id="PTHR35205:SF1">
    <property type="entry name" value="ZU5 DOMAIN-CONTAINING PROTEIN"/>
    <property type="match status" value="1"/>
</dbReference>
<organism evidence="5 6">
    <name type="scientific">Pleurostoma richardsiae</name>
    <dbReference type="NCBI Taxonomy" id="41990"/>
    <lineage>
        <taxon>Eukaryota</taxon>
        <taxon>Fungi</taxon>
        <taxon>Dikarya</taxon>
        <taxon>Ascomycota</taxon>
        <taxon>Pezizomycotina</taxon>
        <taxon>Sordariomycetes</taxon>
        <taxon>Sordariomycetidae</taxon>
        <taxon>Calosphaeriales</taxon>
        <taxon>Pleurostomataceae</taxon>
        <taxon>Pleurostoma</taxon>
    </lineage>
</organism>
<dbReference type="Gene3D" id="1.25.40.10">
    <property type="entry name" value="Tetratricopeptide repeat domain"/>
    <property type="match status" value="1"/>
</dbReference>
<dbReference type="SUPFAM" id="SSF48452">
    <property type="entry name" value="TPR-like"/>
    <property type="match status" value="1"/>
</dbReference>
<dbReference type="AlphaFoldDB" id="A0AA38RSY9"/>
<keyword evidence="6" id="KW-1185">Reference proteome</keyword>